<comment type="caution">
    <text evidence="10">The sequence shown here is derived from an EMBL/GenBank/DDBJ whole genome shotgun (WGS) entry which is preliminary data.</text>
</comment>
<feature type="transmembrane region" description="Helical" evidence="9">
    <location>
        <begin position="63"/>
        <end position="84"/>
    </location>
</feature>
<evidence type="ECO:0000256" key="5">
    <source>
        <dbReference type="ARBA" id="ARBA00022989"/>
    </source>
</evidence>
<feature type="binding site" evidence="8">
    <location>
        <position position="11"/>
    </location>
    <ligand>
        <name>UDP-alpha-D-glucose</name>
        <dbReference type="ChEBI" id="CHEBI:58885"/>
    </ligand>
</feature>
<dbReference type="GO" id="GO:0016760">
    <property type="term" value="F:cellulose synthase (UDP-forming) activity"/>
    <property type="evidence" value="ECO:0007669"/>
    <property type="project" value="InterPro"/>
</dbReference>
<dbReference type="PANTHER" id="PTHR13301">
    <property type="entry name" value="X-BOX TRANSCRIPTION FACTOR-RELATED"/>
    <property type="match status" value="1"/>
</dbReference>
<proteinExistence type="predicted"/>
<dbReference type="GO" id="GO:0071555">
    <property type="term" value="P:cell wall organization"/>
    <property type="evidence" value="ECO:0007669"/>
    <property type="project" value="UniProtKB-KW"/>
</dbReference>
<dbReference type="GO" id="GO:0016020">
    <property type="term" value="C:membrane"/>
    <property type="evidence" value="ECO:0007669"/>
    <property type="project" value="InterPro"/>
</dbReference>
<dbReference type="EMBL" id="BSYO01000031">
    <property type="protein sequence ID" value="GMH26784.1"/>
    <property type="molecule type" value="Genomic_DNA"/>
</dbReference>
<comment type="subcellular location">
    <subcellularLocation>
        <location evidence="1">Endomembrane system</location>
    </subcellularLocation>
</comment>
<keyword evidence="2" id="KW-0328">Glycosyltransferase</keyword>
<evidence type="ECO:0000256" key="3">
    <source>
        <dbReference type="ARBA" id="ARBA00022679"/>
    </source>
</evidence>
<feature type="binding site" evidence="8">
    <location>
        <position position="4"/>
    </location>
    <ligand>
        <name>UDP-alpha-D-glucose</name>
        <dbReference type="ChEBI" id="CHEBI:58885"/>
    </ligand>
</feature>
<keyword evidence="11" id="KW-1185">Reference proteome</keyword>
<evidence type="ECO:0000313" key="11">
    <source>
        <dbReference type="Proteomes" id="UP001279734"/>
    </source>
</evidence>
<evidence type="ECO:0000256" key="4">
    <source>
        <dbReference type="ARBA" id="ARBA00022692"/>
    </source>
</evidence>
<dbReference type="AlphaFoldDB" id="A0AAD3TCM0"/>
<evidence type="ECO:0000256" key="7">
    <source>
        <dbReference type="ARBA" id="ARBA00023316"/>
    </source>
</evidence>
<evidence type="ECO:0000256" key="6">
    <source>
        <dbReference type="ARBA" id="ARBA00023136"/>
    </source>
</evidence>
<evidence type="ECO:0000256" key="9">
    <source>
        <dbReference type="SAM" id="Phobius"/>
    </source>
</evidence>
<evidence type="ECO:0000256" key="2">
    <source>
        <dbReference type="ARBA" id="ARBA00022676"/>
    </source>
</evidence>
<sequence>MFVSTADPEKEPPLVNYKHNLVYSGCQLPCGEAPFLFSDDDGALLPFEAMAEAASLSSLWVPFFRFGSLGFLIRSSGVLTLIMLQRRSRL</sequence>
<feature type="binding site" evidence="8">
    <location>
        <position position="40"/>
    </location>
    <ligand>
        <name>UDP-alpha-D-glucose</name>
        <dbReference type="ChEBI" id="CHEBI:58885"/>
    </ligand>
</feature>
<accession>A0AAD3TCM0</accession>
<keyword evidence="5 9" id="KW-1133">Transmembrane helix</keyword>
<evidence type="ECO:0000313" key="10">
    <source>
        <dbReference type="EMBL" id="GMH26784.1"/>
    </source>
</evidence>
<keyword evidence="7" id="KW-0961">Cell wall biogenesis/degradation</keyword>
<keyword evidence="4 9" id="KW-0812">Transmembrane</keyword>
<dbReference type="GO" id="GO:0012505">
    <property type="term" value="C:endomembrane system"/>
    <property type="evidence" value="ECO:0007669"/>
    <property type="project" value="UniProtKB-SubCell"/>
</dbReference>
<dbReference type="Pfam" id="PF03552">
    <property type="entry name" value="Cellulose_synt"/>
    <property type="match status" value="1"/>
</dbReference>
<dbReference type="InterPro" id="IPR005150">
    <property type="entry name" value="Cellulose_synth"/>
</dbReference>
<evidence type="ECO:0000256" key="8">
    <source>
        <dbReference type="PIRSR" id="PIRSR605150-2"/>
    </source>
</evidence>
<evidence type="ECO:0000256" key="1">
    <source>
        <dbReference type="ARBA" id="ARBA00004308"/>
    </source>
</evidence>
<feature type="binding site" evidence="8">
    <location>
        <position position="10"/>
    </location>
    <ligand>
        <name>UDP-alpha-D-glucose</name>
        <dbReference type="ChEBI" id="CHEBI:58885"/>
    </ligand>
</feature>
<keyword evidence="3" id="KW-0808">Transferase</keyword>
<organism evidence="10 11">
    <name type="scientific">Nepenthes gracilis</name>
    <name type="common">Slender pitcher plant</name>
    <dbReference type="NCBI Taxonomy" id="150966"/>
    <lineage>
        <taxon>Eukaryota</taxon>
        <taxon>Viridiplantae</taxon>
        <taxon>Streptophyta</taxon>
        <taxon>Embryophyta</taxon>
        <taxon>Tracheophyta</taxon>
        <taxon>Spermatophyta</taxon>
        <taxon>Magnoliopsida</taxon>
        <taxon>eudicotyledons</taxon>
        <taxon>Gunneridae</taxon>
        <taxon>Pentapetalae</taxon>
        <taxon>Caryophyllales</taxon>
        <taxon>Nepenthaceae</taxon>
        <taxon>Nepenthes</taxon>
    </lineage>
</organism>
<gene>
    <name evidence="10" type="ORF">Nepgr_028627</name>
</gene>
<dbReference type="GO" id="GO:0030244">
    <property type="term" value="P:cellulose biosynthetic process"/>
    <property type="evidence" value="ECO:0007669"/>
    <property type="project" value="InterPro"/>
</dbReference>
<reference evidence="10" key="1">
    <citation type="submission" date="2023-05" db="EMBL/GenBank/DDBJ databases">
        <title>Nepenthes gracilis genome sequencing.</title>
        <authorList>
            <person name="Fukushima K."/>
        </authorList>
    </citation>
    <scope>NUCLEOTIDE SEQUENCE</scope>
    <source>
        <strain evidence="10">SING2019-196</strain>
    </source>
</reference>
<keyword evidence="6 9" id="KW-0472">Membrane</keyword>
<protein>
    <submittedName>
        <fullName evidence="10">Uncharacterized protein</fullName>
    </submittedName>
</protein>
<name>A0AAD3TCM0_NEPGR</name>
<dbReference type="Proteomes" id="UP001279734">
    <property type="component" value="Unassembled WGS sequence"/>
</dbReference>